<proteinExistence type="inferred from homology"/>
<evidence type="ECO:0000256" key="2">
    <source>
        <dbReference type="ARBA" id="ARBA00023002"/>
    </source>
</evidence>
<feature type="non-terminal residue" evidence="3">
    <location>
        <position position="92"/>
    </location>
</feature>
<dbReference type="SUPFAM" id="SSF51735">
    <property type="entry name" value="NAD(P)-binding Rossmann-fold domains"/>
    <property type="match status" value="1"/>
</dbReference>
<dbReference type="PANTHER" id="PTHR43639:SF1">
    <property type="entry name" value="SHORT-CHAIN DEHYDROGENASE_REDUCTASE FAMILY PROTEIN"/>
    <property type="match status" value="1"/>
</dbReference>
<keyword evidence="2" id="KW-0560">Oxidoreductase</keyword>
<dbReference type="EMBL" id="JBEZVI010000027">
    <property type="protein sequence ID" value="MEU3713598.1"/>
    <property type="molecule type" value="Genomic_DNA"/>
</dbReference>
<dbReference type="Pfam" id="PF00106">
    <property type="entry name" value="adh_short"/>
    <property type="match status" value="1"/>
</dbReference>
<evidence type="ECO:0000256" key="1">
    <source>
        <dbReference type="ARBA" id="ARBA00006484"/>
    </source>
</evidence>
<protein>
    <submittedName>
        <fullName evidence="3">SDR family NAD(P)-dependent oxidoreductase</fullName>
    </submittedName>
</protein>
<gene>
    <name evidence="3" type="ORF">AB0E61_26310</name>
</gene>
<dbReference type="InterPro" id="IPR036291">
    <property type="entry name" value="NAD(P)-bd_dom_sf"/>
</dbReference>
<dbReference type="InterPro" id="IPR002347">
    <property type="entry name" value="SDR_fam"/>
</dbReference>
<keyword evidence="4" id="KW-1185">Reference proteome</keyword>
<evidence type="ECO:0000313" key="4">
    <source>
        <dbReference type="Proteomes" id="UP001550853"/>
    </source>
</evidence>
<dbReference type="Proteomes" id="UP001550853">
    <property type="component" value="Unassembled WGS sequence"/>
</dbReference>
<organism evidence="3 4">
    <name type="scientific">Streptomyces catenulae</name>
    <dbReference type="NCBI Taxonomy" id="66875"/>
    <lineage>
        <taxon>Bacteria</taxon>
        <taxon>Bacillati</taxon>
        <taxon>Actinomycetota</taxon>
        <taxon>Actinomycetes</taxon>
        <taxon>Kitasatosporales</taxon>
        <taxon>Streptomycetaceae</taxon>
        <taxon>Streptomyces</taxon>
    </lineage>
</organism>
<evidence type="ECO:0000313" key="3">
    <source>
        <dbReference type="EMBL" id="MEU3713598.1"/>
    </source>
</evidence>
<reference evidence="3 4" key="1">
    <citation type="submission" date="2024-06" db="EMBL/GenBank/DDBJ databases">
        <title>The Natural Products Discovery Center: Release of the First 8490 Sequenced Strains for Exploring Actinobacteria Biosynthetic Diversity.</title>
        <authorList>
            <person name="Kalkreuter E."/>
            <person name="Kautsar S.A."/>
            <person name="Yang D."/>
            <person name="Bader C.D."/>
            <person name="Teijaro C.N."/>
            <person name="Fluegel L."/>
            <person name="Davis C.M."/>
            <person name="Simpson J.R."/>
            <person name="Lauterbach L."/>
            <person name="Steele A.D."/>
            <person name="Gui C."/>
            <person name="Meng S."/>
            <person name="Li G."/>
            <person name="Viehrig K."/>
            <person name="Ye F."/>
            <person name="Su P."/>
            <person name="Kiefer A.F."/>
            <person name="Nichols A."/>
            <person name="Cepeda A.J."/>
            <person name="Yan W."/>
            <person name="Fan B."/>
            <person name="Jiang Y."/>
            <person name="Adhikari A."/>
            <person name="Zheng C.-J."/>
            <person name="Schuster L."/>
            <person name="Cowan T.M."/>
            <person name="Smanski M.J."/>
            <person name="Chevrette M.G."/>
            <person name="De Carvalho L.P.S."/>
            <person name="Shen B."/>
        </authorList>
    </citation>
    <scope>NUCLEOTIDE SEQUENCE [LARGE SCALE GENOMIC DNA]</scope>
    <source>
        <strain evidence="3 4">NPDC033039</strain>
    </source>
</reference>
<comment type="caution">
    <text evidence="3">The sequence shown here is derived from an EMBL/GenBank/DDBJ whole genome shotgun (WGS) entry which is preliminary data.</text>
</comment>
<name>A0ABV2Z6H5_9ACTN</name>
<dbReference type="RefSeq" id="WP_359042021.1">
    <property type="nucleotide sequence ID" value="NZ_JBEZVI010000027.1"/>
</dbReference>
<dbReference type="Gene3D" id="3.40.50.720">
    <property type="entry name" value="NAD(P)-binding Rossmann-like Domain"/>
    <property type="match status" value="1"/>
</dbReference>
<sequence length="92" mass="9485">MVSKPDTTLQGKAAFIGGASRNLGGLIAETLGAEGALVAVHHHSDSSRAKAEDVAARINAGPGEAFTLQADLTRPTEVARAFDEVVARFGKL</sequence>
<dbReference type="PANTHER" id="PTHR43639">
    <property type="entry name" value="OXIDOREDUCTASE, SHORT-CHAIN DEHYDROGENASE/REDUCTASE FAMILY (AFU_ORTHOLOGUE AFUA_5G02870)"/>
    <property type="match status" value="1"/>
</dbReference>
<comment type="similarity">
    <text evidence="1">Belongs to the short-chain dehydrogenases/reductases (SDR) family.</text>
</comment>
<accession>A0ABV2Z6H5</accession>